<dbReference type="InterPro" id="IPR011333">
    <property type="entry name" value="SKP1/BTB/POZ_sf"/>
</dbReference>
<dbReference type="Pfam" id="PF07534">
    <property type="entry name" value="TLD"/>
    <property type="match status" value="1"/>
</dbReference>
<keyword evidence="4" id="KW-1185">Reference proteome</keyword>
<evidence type="ECO:0008006" key="5">
    <source>
        <dbReference type="Google" id="ProtNLM"/>
    </source>
</evidence>
<dbReference type="Pfam" id="PF00651">
    <property type="entry name" value="BTB"/>
    <property type="match status" value="1"/>
</dbReference>
<feature type="domain" description="BTB" evidence="1">
    <location>
        <begin position="23"/>
        <end position="95"/>
    </location>
</feature>
<evidence type="ECO:0000313" key="3">
    <source>
        <dbReference type="EMBL" id="RIB10110.1"/>
    </source>
</evidence>
<dbReference type="GO" id="GO:0005737">
    <property type="term" value="C:cytoplasm"/>
    <property type="evidence" value="ECO:0007669"/>
    <property type="project" value="TreeGrafter"/>
</dbReference>
<dbReference type="Proteomes" id="UP000266673">
    <property type="component" value="Unassembled WGS sequence"/>
</dbReference>
<dbReference type="InterPro" id="IPR052407">
    <property type="entry name" value="BTB_POZ_domain_cont_9"/>
</dbReference>
<dbReference type="InterPro" id="IPR011705">
    <property type="entry name" value="BACK"/>
</dbReference>
<proteinExistence type="predicted"/>
<dbReference type="InterPro" id="IPR006571">
    <property type="entry name" value="TLDc_dom"/>
</dbReference>
<evidence type="ECO:0000259" key="2">
    <source>
        <dbReference type="PROSITE" id="PS51886"/>
    </source>
</evidence>
<organism evidence="3 4">
    <name type="scientific">Gigaspora rosea</name>
    <dbReference type="NCBI Taxonomy" id="44941"/>
    <lineage>
        <taxon>Eukaryota</taxon>
        <taxon>Fungi</taxon>
        <taxon>Fungi incertae sedis</taxon>
        <taxon>Mucoromycota</taxon>
        <taxon>Glomeromycotina</taxon>
        <taxon>Glomeromycetes</taxon>
        <taxon>Diversisporales</taxon>
        <taxon>Gigasporaceae</taxon>
        <taxon>Gigaspora</taxon>
    </lineage>
</organism>
<dbReference type="Pfam" id="PF07707">
    <property type="entry name" value="BACK"/>
    <property type="match status" value="1"/>
</dbReference>
<protein>
    <recommendedName>
        <fullName evidence="5">TLD-domain-containing protein</fullName>
    </recommendedName>
</protein>
<sequence length="441" mass="51600">MAAKFFEKLSNNYLELLEDKEDFNVIINIGEAPNVKVFQAHSAILKHRSLYFHNELKIAEKDKNNIKTINLKNISIQQFEIIIKYIYGGIALLEKLEASFIFELIHVACKLFLEELVKYLETHLIESNAHWLRLHFDRIYQKSFQNVNLLMLQNWCNDILVKNPNKIFESENFTSLQENALVSLIERDDLQMEETKIWYYIIKWGIAQNPDLSSNPEDWSNENFLALKSTLKNCLPLIRYFQMSGDDVYDHIQPFQQILEKDLWKDLVKRYMTPYRPMTSIVFRPRVILTPEMPDRSKPSKYSTRTMPLKPTEPFSKVINQEHKNDIISWINNKPEFYCFKLLLRGSRDGFTRDTFWNLCNKQKNLDIVIKVKNTDEILGGYNPIGWDKAFNGYKSCKESFIFSLKNGTVQTSILSRVKITKSAIHCFDNSGLGFTGGDGI</sequence>
<dbReference type="PANTHER" id="PTHR46306">
    <property type="entry name" value="BTB/POZ DOMAIN-CONTAINING PROTEIN 9"/>
    <property type="match status" value="1"/>
</dbReference>
<dbReference type="Gene3D" id="1.25.40.420">
    <property type="match status" value="1"/>
</dbReference>
<evidence type="ECO:0000313" key="4">
    <source>
        <dbReference type="Proteomes" id="UP000266673"/>
    </source>
</evidence>
<name>A0A397UIQ9_9GLOM</name>
<gene>
    <name evidence="3" type="ORF">C2G38_2265567</name>
</gene>
<dbReference type="SMART" id="SM00225">
    <property type="entry name" value="BTB"/>
    <property type="match status" value="1"/>
</dbReference>
<dbReference type="PROSITE" id="PS51886">
    <property type="entry name" value="TLDC"/>
    <property type="match status" value="1"/>
</dbReference>
<dbReference type="Gene3D" id="3.30.710.10">
    <property type="entry name" value="Potassium Channel Kv1.1, Chain A"/>
    <property type="match status" value="1"/>
</dbReference>
<dbReference type="PROSITE" id="PS50097">
    <property type="entry name" value="BTB"/>
    <property type="match status" value="1"/>
</dbReference>
<evidence type="ECO:0000259" key="1">
    <source>
        <dbReference type="PROSITE" id="PS50097"/>
    </source>
</evidence>
<dbReference type="SUPFAM" id="SSF54695">
    <property type="entry name" value="POZ domain"/>
    <property type="match status" value="1"/>
</dbReference>
<dbReference type="PANTHER" id="PTHR46306:SF1">
    <property type="entry name" value="BTB_POZ DOMAIN-CONTAINING PROTEIN 9"/>
    <property type="match status" value="1"/>
</dbReference>
<dbReference type="EMBL" id="QKWP01001289">
    <property type="protein sequence ID" value="RIB10110.1"/>
    <property type="molecule type" value="Genomic_DNA"/>
</dbReference>
<accession>A0A397UIQ9</accession>
<feature type="domain" description="TLDc" evidence="2">
    <location>
        <begin position="317"/>
        <end position="441"/>
    </location>
</feature>
<comment type="caution">
    <text evidence="3">The sequence shown here is derived from an EMBL/GenBank/DDBJ whole genome shotgun (WGS) entry which is preliminary data.</text>
</comment>
<dbReference type="AlphaFoldDB" id="A0A397UIQ9"/>
<reference evidence="3 4" key="1">
    <citation type="submission" date="2018-06" db="EMBL/GenBank/DDBJ databases">
        <title>Comparative genomics reveals the genomic features of Rhizophagus irregularis, R. cerebriforme, R. diaphanum and Gigaspora rosea, and their symbiotic lifestyle signature.</title>
        <authorList>
            <person name="Morin E."/>
            <person name="San Clemente H."/>
            <person name="Chen E.C.H."/>
            <person name="De La Providencia I."/>
            <person name="Hainaut M."/>
            <person name="Kuo A."/>
            <person name="Kohler A."/>
            <person name="Murat C."/>
            <person name="Tang N."/>
            <person name="Roy S."/>
            <person name="Loubradou J."/>
            <person name="Henrissat B."/>
            <person name="Grigoriev I.V."/>
            <person name="Corradi N."/>
            <person name="Roux C."/>
            <person name="Martin F.M."/>
        </authorList>
    </citation>
    <scope>NUCLEOTIDE SEQUENCE [LARGE SCALE GENOMIC DNA]</scope>
    <source>
        <strain evidence="3 4">DAOM 194757</strain>
    </source>
</reference>
<dbReference type="InterPro" id="IPR000210">
    <property type="entry name" value="BTB/POZ_dom"/>
</dbReference>